<feature type="region of interest" description="Disordered" evidence="1">
    <location>
        <begin position="1"/>
        <end position="37"/>
    </location>
</feature>
<evidence type="ECO:0000313" key="3">
    <source>
        <dbReference type="Proteomes" id="UP001054902"/>
    </source>
</evidence>
<sequence>MSYLSKMKQNSKSASKPASAVSLGARQTARPAATSSERLLSSSGVGFGGKLDHGGGLLSEAILNADTFRKYEQFESGSVDRSFCGVEIGTKGNVACGRSLVRGVCPVKSHKRQPSVLKDGYLYPWYNTNKTRVSSDLGVPMEVVMADSELCKAVCKGVGSTGLDLTRKVFGVCVEAVNDSWKEEEMIATAWTIIKEEWKGKSNMFKTPAKAPPSEDEVRELTDLMDEVGLEESLLGKDSPMSARGIGARLVGATLVADEDSDLDVEDEEEGGYTNLGDPFQKALYDHAEKVQGYFRETGLHLNSIDEELKSVASKLSHLVVSTNLRLGTDPGLDEDGGMFLDIWTAIESTISNAKSLKENIVQTTDRLNLGEVGMPSPDGGSLRVIPDLLPDPSDAGFPFLPPSTFFANVIECVGFTGDYFAWSDGSPTTTAQSNSSSEVADLKVLVESLQRELEEVKARVDLSHVITVGGLEFRGVEDVLVFLERIDATAKLPASLYGLCYDMWHVMDRIAPGSDQKTETDRNKDQEVKSKLNVTSSMSRLQYSQTRDIPLLFVGQRQHLGNDEKAPIKPLASRSTWTSHSGSTGRKQQGEKSFHNVSVAFNQELRQLLQKSDHMELQTFFRTMFNQSVTHLHSFYNFMDHIYDAESALVGEEEAWIFT</sequence>
<keyword evidence="3" id="KW-1185">Reference proteome</keyword>
<comment type="caution">
    <text evidence="2">The sequence shown here is derived from an EMBL/GenBank/DDBJ whole genome shotgun (WGS) entry which is preliminary data.</text>
</comment>
<organism evidence="2 3">
    <name type="scientific">Chaetoceros tenuissimus</name>
    <dbReference type="NCBI Taxonomy" id="426638"/>
    <lineage>
        <taxon>Eukaryota</taxon>
        <taxon>Sar</taxon>
        <taxon>Stramenopiles</taxon>
        <taxon>Ochrophyta</taxon>
        <taxon>Bacillariophyta</taxon>
        <taxon>Coscinodiscophyceae</taxon>
        <taxon>Chaetocerotophycidae</taxon>
        <taxon>Chaetocerotales</taxon>
        <taxon>Chaetocerotaceae</taxon>
        <taxon>Chaetoceros</taxon>
    </lineage>
</organism>
<feature type="compositionally biased region" description="Low complexity" evidence="1">
    <location>
        <begin position="8"/>
        <end position="22"/>
    </location>
</feature>
<accession>A0AAD3H3P0</accession>
<feature type="compositionally biased region" description="Polar residues" evidence="1">
    <location>
        <begin position="574"/>
        <end position="588"/>
    </location>
</feature>
<dbReference type="EMBL" id="BLLK01000033">
    <property type="protein sequence ID" value="GFH49190.1"/>
    <property type="molecule type" value="Genomic_DNA"/>
</dbReference>
<protein>
    <submittedName>
        <fullName evidence="2">Uncharacterized protein</fullName>
    </submittedName>
</protein>
<name>A0AAD3H3P0_9STRA</name>
<dbReference type="AlphaFoldDB" id="A0AAD3H3P0"/>
<gene>
    <name evidence="2" type="ORF">CTEN210_05666</name>
</gene>
<reference evidence="2 3" key="1">
    <citation type="journal article" date="2021" name="Sci. Rep.">
        <title>The genome of the diatom Chaetoceros tenuissimus carries an ancient integrated fragment of an extant virus.</title>
        <authorList>
            <person name="Hongo Y."/>
            <person name="Kimura K."/>
            <person name="Takaki Y."/>
            <person name="Yoshida Y."/>
            <person name="Baba S."/>
            <person name="Kobayashi G."/>
            <person name="Nagasaki K."/>
            <person name="Hano T."/>
            <person name="Tomaru Y."/>
        </authorList>
    </citation>
    <scope>NUCLEOTIDE SEQUENCE [LARGE SCALE GENOMIC DNA]</scope>
    <source>
        <strain evidence="2 3">NIES-3715</strain>
    </source>
</reference>
<evidence type="ECO:0000256" key="1">
    <source>
        <dbReference type="SAM" id="MobiDB-lite"/>
    </source>
</evidence>
<evidence type="ECO:0000313" key="2">
    <source>
        <dbReference type="EMBL" id="GFH49190.1"/>
    </source>
</evidence>
<feature type="region of interest" description="Disordered" evidence="1">
    <location>
        <begin position="565"/>
        <end position="593"/>
    </location>
</feature>
<dbReference type="Proteomes" id="UP001054902">
    <property type="component" value="Unassembled WGS sequence"/>
</dbReference>
<proteinExistence type="predicted"/>